<name>A0A927MBF1_9ACTN</name>
<dbReference type="EMBL" id="JADBEB010000001">
    <property type="protein sequence ID" value="MBE1490617.1"/>
    <property type="molecule type" value="Genomic_DNA"/>
</dbReference>
<sequence>MLRRHALRAALGLLALAASLTGTQVVAAPAVAAPAARTVYYDASRAGEFTTNFTQAAQIWNSRVSNVRLVAGTPATVTIQVDNGWPRAYVTGLGSGRIYMGWQAVDQGYDRTRIATHELGHILGLPDRRTGLCSDLMSGSSAPVSCRNAYPSAAEAARVDSLFAGALVPAYARGSARTVAGTYVWTNG</sequence>
<dbReference type="RefSeq" id="WP_192769865.1">
    <property type="nucleotide sequence ID" value="NZ_JADBEB010000001.1"/>
</dbReference>
<evidence type="ECO:0000256" key="7">
    <source>
        <dbReference type="ARBA" id="ARBA00029927"/>
    </source>
</evidence>
<evidence type="ECO:0000256" key="4">
    <source>
        <dbReference type="ARBA" id="ARBA00019129"/>
    </source>
</evidence>
<comment type="cofactor">
    <cofactor evidence="9">
        <name>Ca(2+)</name>
        <dbReference type="ChEBI" id="CHEBI:29108"/>
    </cofactor>
    <text evidence="9">Binds 1 Ca(2+) ion per subunit.</text>
</comment>
<organism evidence="12 13">
    <name type="scientific">Plantactinospora soyae</name>
    <dbReference type="NCBI Taxonomy" id="1544732"/>
    <lineage>
        <taxon>Bacteria</taxon>
        <taxon>Bacillati</taxon>
        <taxon>Actinomycetota</taxon>
        <taxon>Actinomycetes</taxon>
        <taxon>Micromonosporales</taxon>
        <taxon>Micromonosporaceae</taxon>
        <taxon>Plantactinospora</taxon>
    </lineage>
</organism>
<dbReference type="Gene3D" id="3.40.390.10">
    <property type="entry name" value="Collagenase (Catalytic Domain)"/>
    <property type="match status" value="1"/>
</dbReference>
<evidence type="ECO:0000256" key="5">
    <source>
        <dbReference type="ARBA" id="ARBA00022723"/>
    </source>
</evidence>
<evidence type="ECO:0000256" key="10">
    <source>
        <dbReference type="PIRSR" id="PIRSR016573-3"/>
    </source>
</evidence>
<dbReference type="GO" id="GO:0006508">
    <property type="term" value="P:proteolysis"/>
    <property type="evidence" value="ECO:0007669"/>
    <property type="project" value="InterPro"/>
</dbReference>
<keyword evidence="11" id="KW-0732">Signal</keyword>
<feature type="disulfide bond" evidence="10">
    <location>
        <begin position="133"/>
        <end position="146"/>
    </location>
</feature>
<dbReference type="SUPFAM" id="SSF55486">
    <property type="entry name" value="Metalloproteases ('zincins'), catalytic domain"/>
    <property type="match status" value="1"/>
</dbReference>
<comment type="similarity">
    <text evidence="2">Belongs to the peptidase M7 family.</text>
</comment>
<dbReference type="GO" id="GO:0005576">
    <property type="term" value="C:extracellular region"/>
    <property type="evidence" value="ECO:0007669"/>
    <property type="project" value="InterPro"/>
</dbReference>
<proteinExistence type="inferred from homology"/>
<feature type="binding site" evidence="9">
    <location>
        <position position="112"/>
    </location>
    <ligand>
        <name>Ca(2+)</name>
        <dbReference type="ChEBI" id="CHEBI:29108"/>
    </ligand>
</feature>
<dbReference type="PRINTS" id="PR00787">
    <property type="entry name" value="NEUTRALPTASE"/>
</dbReference>
<protein>
    <recommendedName>
        <fullName evidence="4">Extracellular small neutral protease</fullName>
        <ecNumber evidence="3">3.4.24.77</ecNumber>
    </recommendedName>
    <alternativeName>
        <fullName evidence="7">Snapalysin</fullName>
    </alternativeName>
</protein>
<reference evidence="12" key="1">
    <citation type="submission" date="2020-10" db="EMBL/GenBank/DDBJ databases">
        <title>Sequencing the genomes of 1000 actinobacteria strains.</title>
        <authorList>
            <person name="Klenk H.-P."/>
        </authorList>
    </citation>
    <scope>NUCLEOTIDE SEQUENCE</scope>
    <source>
        <strain evidence="12">DSM 46832</strain>
    </source>
</reference>
<dbReference type="Pfam" id="PF02031">
    <property type="entry name" value="Peptidase_M7"/>
    <property type="match status" value="1"/>
</dbReference>
<dbReference type="EC" id="3.4.24.77" evidence="3"/>
<keyword evidence="12" id="KW-0378">Hydrolase</keyword>
<evidence type="ECO:0000256" key="9">
    <source>
        <dbReference type="PIRSR" id="PIRSR016573-2"/>
    </source>
</evidence>
<accession>A0A927MBF1</accession>
<dbReference type="Proteomes" id="UP000649753">
    <property type="component" value="Unassembled WGS sequence"/>
</dbReference>
<keyword evidence="6" id="KW-0645">Protease</keyword>
<feature type="signal peptide" evidence="11">
    <location>
        <begin position="1"/>
        <end position="27"/>
    </location>
</feature>
<evidence type="ECO:0000256" key="6">
    <source>
        <dbReference type="ARBA" id="ARBA00023049"/>
    </source>
</evidence>
<evidence type="ECO:0000256" key="3">
    <source>
        <dbReference type="ARBA" id="ARBA00012325"/>
    </source>
</evidence>
<keyword evidence="5 9" id="KW-0479">Metal-binding</keyword>
<dbReference type="InterPro" id="IPR000013">
    <property type="entry name" value="Peptidase_M7"/>
</dbReference>
<evidence type="ECO:0000313" key="12">
    <source>
        <dbReference type="EMBL" id="MBE1490617.1"/>
    </source>
</evidence>
<comment type="catalytic activity">
    <reaction evidence="1">
        <text>Hydrolyzes proteins with a preference for Tyr or Phe in the P1' position. Has no action on amino-acid p-nitroanilides.</text>
        <dbReference type="EC" id="3.4.24.77"/>
    </reaction>
</comment>
<evidence type="ECO:0000256" key="8">
    <source>
        <dbReference type="PIRSR" id="PIRSR016573-1"/>
    </source>
</evidence>
<feature type="active site" evidence="8">
    <location>
        <position position="118"/>
    </location>
</feature>
<evidence type="ECO:0000313" key="13">
    <source>
        <dbReference type="Proteomes" id="UP000649753"/>
    </source>
</evidence>
<keyword evidence="6" id="KW-0482">Metalloprotease</keyword>
<feature type="binding site" evidence="9">
    <location>
        <position position="121"/>
    </location>
    <ligand>
        <name>Zn(2+)</name>
        <dbReference type="ChEBI" id="CHEBI:29105"/>
        <note>catalytic</note>
    </ligand>
</feature>
<dbReference type="GO" id="GO:0008270">
    <property type="term" value="F:zinc ion binding"/>
    <property type="evidence" value="ECO:0007669"/>
    <property type="project" value="InterPro"/>
</dbReference>
<keyword evidence="9" id="KW-0862">Zinc</keyword>
<feature type="binding site" evidence="9">
    <location>
        <position position="127"/>
    </location>
    <ligand>
        <name>Zn(2+)</name>
        <dbReference type="ChEBI" id="CHEBI:29105"/>
        <note>catalytic</note>
    </ligand>
</feature>
<keyword evidence="13" id="KW-1185">Reference proteome</keyword>
<evidence type="ECO:0000256" key="11">
    <source>
        <dbReference type="SAM" id="SignalP"/>
    </source>
</evidence>
<gene>
    <name evidence="12" type="ORF">H4W31_006255</name>
</gene>
<dbReference type="InterPro" id="IPR024079">
    <property type="entry name" value="MetalloPept_cat_dom_sf"/>
</dbReference>
<dbReference type="AlphaFoldDB" id="A0A927MBF1"/>
<keyword evidence="9" id="KW-0106">Calcium</keyword>
<comment type="caution">
    <text evidence="12">The sequence shown here is derived from an EMBL/GenBank/DDBJ whole genome shotgun (WGS) entry which is preliminary data.</text>
</comment>
<feature type="binding site" evidence="9">
    <location>
        <position position="110"/>
    </location>
    <ligand>
        <name>Ca(2+)</name>
        <dbReference type="ChEBI" id="CHEBI:29108"/>
    </ligand>
</feature>
<comment type="cofactor">
    <cofactor evidence="9">
        <name>Zn(2+)</name>
        <dbReference type="ChEBI" id="CHEBI:29105"/>
    </cofactor>
    <text evidence="9">Binds 1 zinc ion per subunit.</text>
</comment>
<dbReference type="GO" id="GO:0004222">
    <property type="term" value="F:metalloendopeptidase activity"/>
    <property type="evidence" value="ECO:0007669"/>
    <property type="project" value="InterPro"/>
</dbReference>
<evidence type="ECO:0000256" key="1">
    <source>
        <dbReference type="ARBA" id="ARBA00000612"/>
    </source>
</evidence>
<feature type="chain" id="PRO_5037297554" description="Extracellular small neutral protease" evidence="11">
    <location>
        <begin position="28"/>
        <end position="188"/>
    </location>
</feature>
<feature type="binding site" evidence="9">
    <location>
        <position position="117"/>
    </location>
    <ligand>
        <name>Zn(2+)</name>
        <dbReference type="ChEBI" id="CHEBI:29105"/>
        <note>catalytic</note>
    </ligand>
</feature>
<evidence type="ECO:0000256" key="2">
    <source>
        <dbReference type="ARBA" id="ARBA00006571"/>
    </source>
</evidence>